<name>A0ABR1DSN1_NECAM</name>
<protein>
    <submittedName>
        <fullName evidence="1">Uncharacterized protein</fullName>
    </submittedName>
</protein>
<evidence type="ECO:0000313" key="1">
    <source>
        <dbReference type="EMBL" id="KAK6753433.1"/>
    </source>
</evidence>
<sequence>MDKENARRKSQVARGETYNTSTWLLVRHPEKQYRHQDHDLDESPAPAHQFDAVLSQPWLGKRNLRRKVAKLLGNVDVQ</sequence>
<reference evidence="1 2" key="1">
    <citation type="submission" date="2023-08" db="EMBL/GenBank/DDBJ databases">
        <title>A Necator americanus chromosomal reference genome.</title>
        <authorList>
            <person name="Ilik V."/>
            <person name="Petrzelkova K.J."/>
            <person name="Pardy F."/>
            <person name="Fuh T."/>
            <person name="Niatou-Singa F.S."/>
            <person name="Gouil Q."/>
            <person name="Baker L."/>
            <person name="Ritchie M.E."/>
            <person name="Jex A.R."/>
            <person name="Gazzola D."/>
            <person name="Li H."/>
            <person name="Toshio Fujiwara R."/>
            <person name="Zhan B."/>
            <person name="Aroian R.V."/>
            <person name="Pafco B."/>
            <person name="Schwarz E.M."/>
        </authorList>
    </citation>
    <scope>NUCLEOTIDE SEQUENCE [LARGE SCALE GENOMIC DNA]</scope>
    <source>
        <strain evidence="1 2">Aroian</strain>
        <tissue evidence="1">Whole animal</tissue>
    </source>
</reference>
<organism evidence="1 2">
    <name type="scientific">Necator americanus</name>
    <name type="common">Human hookworm</name>
    <dbReference type="NCBI Taxonomy" id="51031"/>
    <lineage>
        <taxon>Eukaryota</taxon>
        <taxon>Metazoa</taxon>
        <taxon>Ecdysozoa</taxon>
        <taxon>Nematoda</taxon>
        <taxon>Chromadorea</taxon>
        <taxon>Rhabditida</taxon>
        <taxon>Rhabditina</taxon>
        <taxon>Rhabditomorpha</taxon>
        <taxon>Strongyloidea</taxon>
        <taxon>Ancylostomatidae</taxon>
        <taxon>Bunostominae</taxon>
        <taxon>Necator</taxon>
    </lineage>
</organism>
<dbReference type="EMBL" id="JAVFWL010000005">
    <property type="protein sequence ID" value="KAK6753433.1"/>
    <property type="molecule type" value="Genomic_DNA"/>
</dbReference>
<accession>A0ABR1DSN1</accession>
<keyword evidence="2" id="KW-1185">Reference proteome</keyword>
<dbReference type="Proteomes" id="UP001303046">
    <property type="component" value="Unassembled WGS sequence"/>
</dbReference>
<evidence type="ECO:0000313" key="2">
    <source>
        <dbReference type="Proteomes" id="UP001303046"/>
    </source>
</evidence>
<comment type="caution">
    <text evidence="1">The sequence shown here is derived from an EMBL/GenBank/DDBJ whole genome shotgun (WGS) entry which is preliminary data.</text>
</comment>
<proteinExistence type="predicted"/>
<gene>
    <name evidence="1" type="primary">Necator_chrV.g17593</name>
    <name evidence="1" type="ORF">RB195_012803</name>
</gene>